<gene>
    <name evidence="2" type="ORF">S03H2_32425</name>
</gene>
<dbReference type="AlphaFoldDB" id="X1GD55"/>
<name>X1GD55_9ZZZZ</name>
<evidence type="ECO:0000256" key="1">
    <source>
        <dbReference type="SAM" id="MobiDB-lite"/>
    </source>
</evidence>
<proteinExistence type="predicted"/>
<reference evidence="2" key="1">
    <citation type="journal article" date="2014" name="Front. Microbiol.">
        <title>High frequency of phylogenetically diverse reductive dehalogenase-homologous genes in deep subseafloor sedimentary metagenomes.</title>
        <authorList>
            <person name="Kawai M."/>
            <person name="Futagami T."/>
            <person name="Toyoda A."/>
            <person name="Takaki Y."/>
            <person name="Nishi S."/>
            <person name="Hori S."/>
            <person name="Arai W."/>
            <person name="Tsubouchi T."/>
            <person name="Morono Y."/>
            <person name="Uchiyama I."/>
            <person name="Ito T."/>
            <person name="Fujiyama A."/>
            <person name="Inagaki F."/>
            <person name="Takami H."/>
        </authorList>
    </citation>
    <scope>NUCLEOTIDE SEQUENCE</scope>
    <source>
        <strain evidence="2">Expedition CK06-06</strain>
    </source>
</reference>
<protein>
    <submittedName>
        <fullName evidence="2">Uncharacterized protein</fullName>
    </submittedName>
</protein>
<organism evidence="2">
    <name type="scientific">marine sediment metagenome</name>
    <dbReference type="NCBI Taxonomy" id="412755"/>
    <lineage>
        <taxon>unclassified sequences</taxon>
        <taxon>metagenomes</taxon>
        <taxon>ecological metagenomes</taxon>
    </lineage>
</organism>
<comment type="caution">
    <text evidence="2">The sequence shown here is derived from an EMBL/GenBank/DDBJ whole genome shotgun (WGS) entry which is preliminary data.</text>
</comment>
<sequence length="31" mass="3190">HVGFGKDSGKRRFSDHGMPTRAGNSGGSEGT</sequence>
<dbReference type="EMBL" id="BARU01019701">
    <property type="protein sequence ID" value="GAH55831.1"/>
    <property type="molecule type" value="Genomic_DNA"/>
</dbReference>
<feature type="region of interest" description="Disordered" evidence="1">
    <location>
        <begin position="1"/>
        <end position="31"/>
    </location>
</feature>
<evidence type="ECO:0000313" key="2">
    <source>
        <dbReference type="EMBL" id="GAH55831.1"/>
    </source>
</evidence>
<accession>X1GD55</accession>
<feature type="non-terminal residue" evidence="2">
    <location>
        <position position="1"/>
    </location>
</feature>